<keyword evidence="3" id="KW-1185">Reference proteome</keyword>
<dbReference type="PANTHER" id="PTHR43798">
    <property type="entry name" value="MONOACYLGLYCEROL LIPASE"/>
    <property type="match status" value="1"/>
</dbReference>
<dbReference type="Proteomes" id="UP001646141">
    <property type="component" value="Unassembled WGS sequence"/>
</dbReference>
<reference evidence="2 3" key="1">
    <citation type="submission" date="2018-09" db="EMBL/GenBank/DDBJ databases">
        <title>Comparative genomics of Leucobacter spp.</title>
        <authorList>
            <person name="Reis A.C."/>
            <person name="Kolvenbach B.A."/>
            <person name="Corvini P.F.X."/>
            <person name="Nunes O.C."/>
        </authorList>
    </citation>
    <scope>NUCLEOTIDE SEQUENCE [LARGE SCALE GENOMIC DNA]</scope>
    <source>
        <strain evidence="2 3">L-1</strain>
    </source>
</reference>
<dbReference type="InterPro" id="IPR029058">
    <property type="entry name" value="AB_hydrolase_fold"/>
</dbReference>
<sequence length="310" mass="32831">MRTARKIILRTLLVLVSAIVLTLGGTAIGNAVASANEAARLVPYGERVEVDGRALNVVVSGSGEETLVLLPGFGTAAPGIDFAPLVAELEHDFRVVVVEPFGSGLSDDTDVPRTSEAYVEEVHAALTQLGIDRYALVAHSISGVYSLEYANRFPDEVTAFVGIDSSVPDQPGAAVELPVGLMRTLSVLGLTRQLDAASPDPLEGLSYTDEQREQSRILTLRNGTNDALFSEAELAGANFSAASGTTFPRALPVLLLIAEGDDGEVAGWQTLHEEQAAAVDHGEVVLIPGDHYLHHEHSPEIAERIRALLG</sequence>
<proteinExistence type="predicted"/>
<dbReference type="Pfam" id="PF12697">
    <property type="entry name" value="Abhydrolase_6"/>
    <property type="match status" value="1"/>
</dbReference>
<evidence type="ECO:0000259" key="1">
    <source>
        <dbReference type="Pfam" id="PF12697"/>
    </source>
</evidence>
<accession>A0ABS1SJY7</accession>
<comment type="caution">
    <text evidence="2">The sequence shown here is derived from an EMBL/GenBank/DDBJ whole genome shotgun (WGS) entry which is preliminary data.</text>
</comment>
<dbReference type="RefSeq" id="WP_202380532.1">
    <property type="nucleotide sequence ID" value="NZ_BAAAMA010000003.1"/>
</dbReference>
<keyword evidence="2" id="KW-0378">Hydrolase</keyword>
<dbReference type="Gene3D" id="3.40.50.1820">
    <property type="entry name" value="alpha/beta hydrolase"/>
    <property type="match status" value="1"/>
</dbReference>
<feature type="domain" description="AB hydrolase-1" evidence="1">
    <location>
        <begin position="67"/>
        <end position="303"/>
    </location>
</feature>
<protein>
    <submittedName>
        <fullName evidence="2">Alpha/beta hydrolase</fullName>
    </submittedName>
</protein>
<gene>
    <name evidence="2" type="ORF">D3226_00735</name>
</gene>
<dbReference type="InterPro" id="IPR000073">
    <property type="entry name" value="AB_hydrolase_1"/>
</dbReference>
<name>A0ABS1SJY7_9MICO</name>
<dbReference type="GO" id="GO:0016787">
    <property type="term" value="F:hydrolase activity"/>
    <property type="evidence" value="ECO:0007669"/>
    <property type="project" value="UniProtKB-KW"/>
</dbReference>
<dbReference type="EMBL" id="QYAD01000001">
    <property type="protein sequence ID" value="MBL3688486.1"/>
    <property type="molecule type" value="Genomic_DNA"/>
</dbReference>
<organism evidence="2 3">
    <name type="scientific">Leucobacter chromiireducens subsp. chromiireducens</name>
    <dbReference type="NCBI Taxonomy" id="660067"/>
    <lineage>
        <taxon>Bacteria</taxon>
        <taxon>Bacillati</taxon>
        <taxon>Actinomycetota</taxon>
        <taxon>Actinomycetes</taxon>
        <taxon>Micrococcales</taxon>
        <taxon>Microbacteriaceae</taxon>
        <taxon>Leucobacter</taxon>
    </lineage>
</organism>
<dbReference type="InterPro" id="IPR050266">
    <property type="entry name" value="AB_hydrolase_sf"/>
</dbReference>
<dbReference type="PANTHER" id="PTHR43798:SF33">
    <property type="entry name" value="HYDROLASE, PUTATIVE (AFU_ORTHOLOGUE AFUA_2G14860)-RELATED"/>
    <property type="match status" value="1"/>
</dbReference>
<dbReference type="SUPFAM" id="SSF53474">
    <property type="entry name" value="alpha/beta-Hydrolases"/>
    <property type="match status" value="1"/>
</dbReference>
<evidence type="ECO:0000313" key="2">
    <source>
        <dbReference type="EMBL" id="MBL3688486.1"/>
    </source>
</evidence>
<evidence type="ECO:0000313" key="3">
    <source>
        <dbReference type="Proteomes" id="UP001646141"/>
    </source>
</evidence>